<evidence type="ECO:0000313" key="2">
    <source>
        <dbReference type="EMBL" id="CAH0720105.1"/>
    </source>
</evidence>
<feature type="compositionally biased region" description="Low complexity" evidence="1">
    <location>
        <begin position="303"/>
        <end position="312"/>
    </location>
</feature>
<evidence type="ECO:0000256" key="1">
    <source>
        <dbReference type="SAM" id="MobiDB-lite"/>
    </source>
</evidence>
<sequence length="428" mass="47274">MKLIKNGACLEIATCVTLLVLLQSANDRVRTDSLLAAGMEDAFTLIVLTLLQLCRAEISNTEWYAANLINDPNYTPKPITEIFTTDLTFIPKNPAISTQISPRETTSPAISTTVTTSTTPSITTTQEVVTEQAPQIVQVIPQQQDIFRPNTNVPTFVLVYDPRQQTNQLFQQPIVTSAPVQSITQVATEEVTTASVTETSSTTTSTPSPPTSTQQTTEGPTIVLRQNQNPSNLPIIPIGLIPSSWNGNTVVPISNIPIINTSSVSAPPANNTQLPQTIRPETRRPLLTVRVKSAKGSITNIKINPTTTTRRPTTTRRRKSNRRKNDYETCLDSCNGRKEPICGSPMGVFPIDPDRLKGFASLCHMACHNSFRRDQIFDKVADGRCGRLRTRIRPLDKDKLNREDLNKAQYTITHNAPETVMEFSPVKR</sequence>
<protein>
    <submittedName>
        <fullName evidence="2">Uncharacterized protein</fullName>
    </submittedName>
</protein>
<dbReference type="Proteomes" id="UP000838878">
    <property type="component" value="Chromosome 14"/>
</dbReference>
<accession>A0A8J9YBB0</accession>
<proteinExistence type="predicted"/>
<feature type="region of interest" description="Disordered" evidence="1">
    <location>
        <begin position="191"/>
        <end position="220"/>
    </location>
</feature>
<dbReference type="OrthoDB" id="7473547at2759"/>
<organism evidence="2 3">
    <name type="scientific">Brenthis ino</name>
    <name type="common">lesser marbled fritillary</name>
    <dbReference type="NCBI Taxonomy" id="405034"/>
    <lineage>
        <taxon>Eukaryota</taxon>
        <taxon>Metazoa</taxon>
        <taxon>Ecdysozoa</taxon>
        <taxon>Arthropoda</taxon>
        <taxon>Hexapoda</taxon>
        <taxon>Insecta</taxon>
        <taxon>Pterygota</taxon>
        <taxon>Neoptera</taxon>
        <taxon>Endopterygota</taxon>
        <taxon>Lepidoptera</taxon>
        <taxon>Glossata</taxon>
        <taxon>Ditrysia</taxon>
        <taxon>Papilionoidea</taxon>
        <taxon>Nymphalidae</taxon>
        <taxon>Heliconiinae</taxon>
        <taxon>Argynnini</taxon>
        <taxon>Brenthis</taxon>
    </lineage>
</organism>
<reference evidence="2" key="1">
    <citation type="submission" date="2021-12" db="EMBL/GenBank/DDBJ databases">
        <authorList>
            <person name="Martin H S."/>
        </authorList>
    </citation>
    <scope>NUCLEOTIDE SEQUENCE</scope>
</reference>
<keyword evidence="3" id="KW-1185">Reference proteome</keyword>
<feature type="compositionally biased region" description="Basic residues" evidence="1">
    <location>
        <begin position="313"/>
        <end position="322"/>
    </location>
</feature>
<dbReference type="Gene3D" id="3.30.60.30">
    <property type="match status" value="1"/>
</dbReference>
<name>A0A8J9YBB0_9NEOP</name>
<feature type="region of interest" description="Disordered" evidence="1">
    <location>
        <begin position="98"/>
        <end position="118"/>
    </location>
</feature>
<gene>
    <name evidence="2" type="ORF">BINO364_LOCUS6375</name>
</gene>
<evidence type="ECO:0000313" key="3">
    <source>
        <dbReference type="Proteomes" id="UP000838878"/>
    </source>
</evidence>
<feature type="compositionally biased region" description="Low complexity" evidence="1">
    <location>
        <begin position="191"/>
        <end position="217"/>
    </location>
</feature>
<feature type="region of interest" description="Disordered" evidence="1">
    <location>
        <begin position="303"/>
        <end position="324"/>
    </location>
</feature>
<dbReference type="AlphaFoldDB" id="A0A8J9YBB0"/>
<dbReference type="EMBL" id="OV170234">
    <property type="protein sequence ID" value="CAH0720105.1"/>
    <property type="molecule type" value="Genomic_DNA"/>
</dbReference>
<feature type="compositionally biased region" description="Low complexity" evidence="1">
    <location>
        <begin position="105"/>
        <end position="118"/>
    </location>
</feature>
<feature type="non-terminal residue" evidence="2">
    <location>
        <position position="428"/>
    </location>
</feature>